<evidence type="ECO:0008006" key="3">
    <source>
        <dbReference type="Google" id="ProtNLM"/>
    </source>
</evidence>
<sequence length="261" mass="28617">MLPERSLPHAAPGPRRGLLATLVLTVLCLPLSASMPVIPGPPPRLVLWAWERPEDLRFLEGRAVDVAFLLATLDLTDEDVHELPRRQPLRVPPGVALKATVRLQMVPGSSLARFNPERLEDLAHRLDVLARRHDVTALQLDFDARASESDAYVGLLQRLRARLPPGMSLSITGLASWCVPGGWIARAPVDEVVPQLFRMGPDAPVWRARFSRGLPPPCSGSMGLAVDEWGPVPPGVSTLYLFNPRPWTPEAFARAVAETQS</sequence>
<evidence type="ECO:0000313" key="2">
    <source>
        <dbReference type="Proteomes" id="UP000528460"/>
    </source>
</evidence>
<evidence type="ECO:0000313" key="1">
    <source>
        <dbReference type="EMBL" id="NOK11174.1"/>
    </source>
</evidence>
<proteinExistence type="predicted"/>
<comment type="caution">
    <text evidence="1">The sequence shown here is derived from an EMBL/GenBank/DDBJ whole genome shotgun (WGS) entry which is preliminary data.</text>
</comment>
<reference evidence="1 2" key="1">
    <citation type="submission" date="2020-05" db="EMBL/GenBank/DDBJ databases">
        <authorList>
            <person name="Whitworth D."/>
        </authorList>
    </citation>
    <scope>NUCLEOTIDE SEQUENCE [LARGE SCALE GENOMIC DNA]</scope>
    <source>
        <strain evidence="1 2">CA046A</strain>
    </source>
</reference>
<dbReference type="AlphaFoldDB" id="A0A7Y4JUB4"/>
<dbReference type="EMBL" id="JABFJW010000143">
    <property type="protein sequence ID" value="NOK11174.1"/>
    <property type="molecule type" value="Genomic_DNA"/>
</dbReference>
<gene>
    <name evidence="1" type="ORF">HNS30_19210</name>
</gene>
<protein>
    <recommendedName>
        <fullName evidence="3">DUF3142 domain-containing protein</fullName>
    </recommendedName>
</protein>
<accession>A0A7Y4JUB4</accession>
<organism evidence="1 2">
    <name type="scientific">Corallococcus exercitus</name>
    <dbReference type="NCBI Taxonomy" id="2316736"/>
    <lineage>
        <taxon>Bacteria</taxon>
        <taxon>Pseudomonadati</taxon>
        <taxon>Myxococcota</taxon>
        <taxon>Myxococcia</taxon>
        <taxon>Myxococcales</taxon>
        <taxon>Cystobacterineae</taxon>
        <taxon>Myxococcaceae</taxon>
        <taxon>Corallococcus</taxon>
    </lineage>
</organism>
<dbReference type="Proteomes" id="UP000528460">
    <property type="component" value="Unassembled WGS sequence"/>
</dbReference>
<name>A0A7Y4JUB4_9BACT</name>
<dbReference type="RefSeq" id="WP_171416353.1">
    <property type="nucleotide sequence ID" value="NZ_JABFJW010000143.1"/>
</dbReference>